<comment type="similarity">
    <text evidence="3">Belongs to the oxygen-dependent FAD-linked oxidoreductase family.</text>
</comment>
<dbReference type="InterPro" id="IPR006093">
    <property type="entry name" value="Oxy_OxRdtase_FAD_BS"/>
</dbReference>
<dbReference type="GO" id="GO:0016491">
    <property type="term" value="F:oxidoreductase activity"/>
    <property type="evidence" value="ECO:0007669"/>
    <property type="project" value="UniProtKB-KW"/>
</dbReference>
<dbReference type="SUPFAM" id="SSF56176">
    <property type="entry name" value="FAD-binding/transporter-associated domain-like"/>
    <property type="match status" value="1"/>
</dbReference>
<evidence type="ECO:0000256" key="8">
    <source>
        <dbReference type="ARBA" id="ARBA00023002"/>
    </source>
</evidence>
<dbReference type="Gene3D" id="3.30.465.10">
    <property type="match status" value="1"/>
</dbReference>
<dbReference type="InterPro" id="IPR012951">
    <property type="entry name" value="BBE"/>
</dbReference>
<evidence type="ECO:0000256" key="4">
    <source>
        <dbReference type="ARBA" id="ARBA00022589"/>
    </source>
</evidence>
<dbReference type="InterPro" id="IPR016169">
    <property type="entry name" value="FAD-bd_PCMH_sub2"/>
</dbReference>
<dbReference type="InterPro" id="IPR016166">
    <property type="entry name" value="FAD-bd_PCMH"/>
</dbReference>
<keyword evidence="13" id="KW-1185">Reference proteome</keyword>
<name>A0A9N7RIL5_STRHE</name>
<evidence type="ECO:0000313" key="12">
    <source>
        <dbReference type="EMBL" id="CAA0832272.1"/>
    </source>
</evidence>
<keyword evidence="9" id="KW-0325">Glycoprotein</keyword>
<comment type="caution">
    <text evidence="12">The sequence shown here is derived from an EMBL/GenBank/DDBJ whole genome shotgun (WGS) entry which is preliminary data.</text>
</comment>
<dbReference type="PANTHER" id="PTHR32448">
    <property type="entry name" value="OS08G0158400 PROTEIN"/>
    <property type="match status" value="1"/>
</dbReference>
<sequence>MASLGTTTLTSLVLVTLFVLGASSSQHNTDFLECLIDQFERSNSATNVIFTPQNASYASLLVTENLRPASTSPERPSMIITPFHESEIQAAIFCSKKVDMQIRVRSGGHDYEGLSYTSRSNPFVVLDMRNFRSVWIEDDEKTVWVQVGATLGQLYRTLALRSKTIAVSAGVCPTVGVGGLFSGGGYGMMSRRHSIAADQIVDAILINADGRILNRESMGDDLFWAVRGGGGVSFGIIIAFKVKVVAIPKTVTVFNVTRTLEENATRLVHRWQYVAHKVDRNLLIRLSLRSVRSPNGQNRTINAIFFALYLGPVSDLMPLMQNEFPELGLVEQDYIEMSWIESILYFQGRFGQPLDVLLSRTPRATMYIKAKSDFVTQPIPINGLRGIWSFLHEEAEDMAEVQFSPYGGAMDDLLESETPFPHRAGNIFMVHYMVTWLRPGNEELQRHLDWIRRLYAYMTPYVTSSPRSAYFNYKDLDLGSNNPGNTSYKQASVWGRRYFKGNFDRLVRVKSKFDPSNFFRNEQSIPPVRAR</sequence>
<dbReference type="Gene3D" id="3.30.43.10">
    <property type="entry name" value="Uridine Diphospho-n-acetylenolpyruvylglucosamine Reductase, domain 2"/>
    <property type="match status" value="1"/>
</dbReference>
<protein>
    <submittedName>
        <fullName evidence="12">FAD-binding Berberine family protein</fullName>
    </submittedName>
</protein>
<dbReference type="Gene3D" id="3.40.462.20">
    <property type="match status" value="1"/>
</dbReference>
<dbReference type="Proteomes" id="UP001153555">
    <property type="component" value="Unassembled WGS sequence"/>
</dbReference>
<dbReference type="EMBL" id="CACSLK010027833">
    <property type="protein sequence ID" value="CAA0832272.1"/>
    <property type="molecule type" value="Genomic_DNA"/>
</dbReference>
<evidence type="ECO:0000256" key="9">
    <source>
        <dbReference type="ARBA" id="ARBA00023180"/>
    </source>
</evidence>
<comment type="cofactor">
    <cofactor evidence="1">
        <name>FAD</name>
        <dbReference type="ChEBI" id="CHEBI:57692"/>
    </cofactor>
</comment>
<evidence type="ECO:0000256" key="3">
    <source>
        <dbReference type="ARBA" id="ARBA00005466"/>
    </source>
</evidence>
<feature type="chain" id="PRO_5040249850" evidence="10">
    <location>
        <begin position="25"/>
        <end position="531"/>
    </location>
</feature>
<evidence type="ECO:0000256" key="6">
    <source>
        <dbReference type="ARBA" id="ARBA00022729"/>
    </source>
</evidence>
<comment type="pathway">
    <text evidence="2">Alkaloid biosynthesis.</text>
</comment>
<gene>
    <name evidence="12" type="ORF">SHERM_27574</name>
</gene>
<keyword evidence="7" id="KW-0274">FAD</keyword>
<organism evidence="12 13">
    <name type="scientific">Striga hermonthica</name>
    <name type="common">Purple witchweed</name>
    <name type="synonym">Buchnera hermonthica</name>
    <dbReference type="NCBI Taxonomy" id="68872"/>
    <lineage>
        <taxon>Eukaryota</taxon>
        <taxon>Viridiplantae</taxon>
        <taxon>Streptophyta</taxon>
        <taxon>Embryophyta</taxon>
        <taxon>Tracheophyta</taxon>
        <taxon>Spermatophyta</taxon>
        <taxon>Magnoliopsida</taxon>
        <taxon>eudicotyledons</taxon>
        <taxon>Gunneridae</taxon>
        <taxon>Pentapetalae</taxon>
        <taxon>asterids</taxon>
        <taxon>lamiids</taxon>
        <taxon>Lamiales</taxon>
        <taxon>Orobanchaceae</taxon>
        <taxon>Buchnereae</taxon>
        <taxon>Striga</taxon>
    </lineage>
</organism>
<dbReference type="GO" id="GO:0071949">
    <property type="term" value="F:FAD binding"/>
    <property type="evidence" value="ECO:0007669"/>
    <property type="project" value="InterPro"/>
</dbReference>
<evidence type="ECO:0000256" key="2">
    <source>
        <dbReference type="ARBA" id="ARBA00004913"/>
    </source>
</evidence>
<evidence type="ECO:0000256" key="10">
    <source>
        <dbReference type="SAM" id="SignalP"/>
    </source>
</evidence>
<accession>A0A9N7RIL5</accession>
<feature type="signal peptide" evidence="10">
    <location>
        <begin position="1"/>
        <end position="24"/>
    </location>
</feature>
<evidence type="ECO:0000256" key="5">
    <source>
        <dbReference type="ARBA" id="ARBA00022630"/>
    </source>
</evidence>
<dbReference type="AlphaFoldDB" id="A0A9N7RIL5"/>
<evidence type="ECO:0000259" key="11">
    <source>
        <dbReference type="PROSITE" id="PS51387"/>
    </source>
</evidence>
<keyword evidence="4" id="KW-0017">Alkaloid metabolism</keyword>
<dbReference type="Pfam" id="PF01565">
    <property type="entry name" value="FAD_binding_4"/>
    <property type="match status" value="1"/>
</dbReference>
<dbReference type="OrthoDB" id="407275at2759"/>
<reference evidence="12" key="1">
    <citation type="submission" date="2019-12" db="EMBL/GenBank/DDBJ databases">
        <authorList>
            <person name="Scholes J."/>
        </authorList>
    </citation>
    <scope>NUCLEOTIDE SEQUENCE</scope>
</reference>
<dbReference type="InterPro" id="IPR016167">
    <property type="entry name" value="FAD-bd_PCMH_sub1"/>
</dbReference>
<dbReference type="PROSITE" id="PS00862">
    <property type="entry name" value="OX2_COVAL_FAD"/>
    <property type="match status" value="1"/>
</dbReference>
<evidence type="ECO:0000256" key="7">
    <source>
        <dbReference type="ARBA" id="ARBA00022827"/>
    </source>
</evidence>
<evidence type="ECO:0000313" key="13">
    <source>
        <dbReference type="Proteomes" id="UP001153555"/>
    </source>
</evidence>
<feature type="domain" description="FAD-binding PCMH-type" evidence="11">
    <location>
        <begin position="72"/>
        <end position="247"/>
    </location>
</feature>
<dbReference type="InterPro" id="IPR006094">
    <property type="entry name" value="Oxid_FAD_bind_N"/>
</dbReference>
<evidence type="ECO:0000256" key="1">
    <source>
        <dbReference type="ARBA" id="ARBA00001974"/>
    </source>
</evidence>
<dbReference type="PROSITE" id="PS51387">
    <property type="entry name" value="FAD_PCMH"/>
    <property type="match status" value="1"/>
</dbReference>
<dbReference type="Pfam" id="PF08031">
    <property type="entry name" value="BBE"/>
    <property type="match status" value="1"/>
</dbReference>
<keyword evidence="8" id="KW-0560">Oxidoreductase</keyword>
<proteinExistence type="inferred from homology"/>
<dbReference type="InterPro" id="IPR036318">
    <property type="entry name" value="FAD-bd_PCMH-like_sf"/>
</dbReference>
<keyword evidence="5" id="KW-0285">Flavoprotein</keyword>
<keyword evidence="6 10" id="KW-0732">Signal</keyword>